<dbReference type="Proteomes" id="UP000182769">
    <property type="component" value="Unassembled WGS sequence"/>
</dbReference>
<proteinExistence type="predicted"/>
<name>A0A0K6IJ76_9GAMM</name>
<evidence type="ECO:0000313" key="2">
    <source>
        <dbReference type="Proteomes" id="UP000182769"/>
    </source>
</evidence>
<sequence>MDTTHWQNKTVEELSLHELAYAHLGHQGVYRLKDGLLRSVLPTVLREVNHSRHLEYSKNFVPIVGAFGIIEQIGFAYKRSDMEAFKNKDASCIKKALYYFASYPENSEDIKALYALRNSFLHNASLMAKAQFKNQPNYFFQFDRDIETIAMYPQHPWDGNIETFSYQQTTIVNPEKIIDLAFTVVDKARDCLDQGTLEVNLESGEIELYYRYLKVIRD</sequence>
<protein>
    <submittedName>
        <fullName evidence="1">Uncharacterized protein</fullName>
    </submittedName>
</protein>
<dbReference type="OrthoDB" id="6103557at2"/>
<dbReference type="EMBL" id="CYHG01000003">
    <property type="protein sequence ID" value="CUB03155.1"/>
    <property type="molecule type" value="Genomic_DNA"/>
</dbReference>
<evidence type="ECO:0000313" key="1">
    <source>
        <dbReference type="EMBL" id="CUB03155.1"/>
    </source>
</evidence>
<dbReference type="RefSeq" id="WP_055462131.1">
    <property type="nucleotide sequence ID" value="NZ_CYHG01000003.1"/>
</dbReference>
<reference evidence="2" key="1">
    <citation type="submission" date="2015-08" db="EMBL/GenBank/DDBJ databases">
        <authorList>
            <person name="Varghese N."/>
        </authorList>
    </citation>
    <scope>NUCLEOTIDE SEQUENCE [LARGE SCALE GENOMIC DNA]</scope>
    <source>
        <strain evidence="2">JCM 18476</strain>
    </source>
</reference>
<organism evidence="1 2">
    <name type="scientific">Marinomonas fungiae</name>
    <dbReference type="NCBI Taxonomy" id="1137284"/>
    <lineage>
        <taxon>Bacteria</taxon>
        <taxon>Pseudomonadati</taxon>
        <taxon>Pseudomonadota</taxon>
        <taxon>Gammaproteobacteria</taxon>
        <taxon>Oceanospirillales</taxon>
        <taxon>Oceanospirillaceae</taxon>
        <taxon>Marinomonas</taxon>
    </lineage>
</organism>
<keyword evidence="2" id="KW-1185">Reference proteome</keyword>
<gene>
    <name evidence="1" type="ORF">Ga0061065_1033</name>
</gene>
<accession>A0A0K6IJ76</accession>
<dbReference type="AlphaFoldDB" id="A0A0K6IJ76"/>
<dbReference type="STRING" id="1137284.GCA_001418205_01001"/>